<evidence type="ECO:0000256" key="4">
    <source>
        <dbReference type="PROSITE-ProRule" id="PRU00335"/>
    </source>
</evidence>
<dbReference type="PROSITE" id="PS50977">
    <property type="entry name" value="HTH_TETR_2"/>
    <property type="match status" value="1"/>
</dbReference>
<dbReference type="PANTHER" id="PTHR47506">
    <property type="entry name" value="TRANSCRIPTIONAL REGULATORY PROTEIN"/>
    <property type="match status" value="1"/>
</dbReference>
<dbReference type="EMBL" id="LT629772">
    <property type="protein sequence ID" value="SDT21315.1"/>
    <property type="molecule type" value="Genomic_DNA"/>
</dbReference>
<gene>
    <name evidence="6" type="ORF">SAMN04489812_4603</name>
</gene>
<accession>A0A1H1YJ14</accession>
<dbReference type="Pfam" id="PF00440">
    <property type="entry name" value="TetR_N"/>
    <property type="match status" value="1"/>
</dbReference>
<evidence type="ECO:0000256" key="3">
    <source>
        <dbReference type="ARBA" id="ARBA00023163"/>
    </source>
</evidence>
<keyword evidence="1" id="KW-0805">Transcription regulation</keyword>
<dbReference type="InterPro" id="IPR009057">
    <property type="entry name" value="Homeodomain-like_sf"/>
</dbReference>
<dbReference type="RefSeq" id="WP_091527746.1">
    <property type="nucleotide sequence ID" value="NZ_LT629772.1"/>
</dbReference>
<dbReference type="GO" id="GO:0003677">
    <property type="term" value="F:DNA binding"/>
    <property type="evidence" value="ECO:0007669"/>
    <property type="project" value="UniProtKB-UniRule"/>
</dbReference>
<proteinExistence type="predicted"/>
<evidence type="ECO:0000256" key="2">
    <source>
        <dbReference type="ARBA" id="ARBA00023125"/>
    </source>
</evidence>
<dbReference type="STRING" id="630515.SAMN04489812_4603"/>
<dbReference type="PANTHER" id="PTHR47506:SF1">
    <property type="entry name" value="HTH-TYPE TRANSCRIPTIONAL REGULATOR YJDC"/>
    <property type="match status" value="1"/>
</dbReference>
<evidence type="ECO:0000256" key="1">
    <source>
        <dbReference type="ARBA" id="ARBA00023015"/>
    </source>
</evidence>
<reference evidence="6 7" key="1">
    <citation type="submission" date="2016-10" db="EMBL/GenBank/DDBJ databases">
        <authorList>
            <person name="de Groot N.N."/>
        </authorList>
    </citation>
    <scope>NUCLEOTIDE SEQUENCE [LARGE SCALE GENOMIC DNA]</scope>
    <source>
        <strain evidence="6 7">DSM 21800</strain>
    </source>
</reference>
<evidence type="ECO:0000259" key="5">
    <source>
        <dbReference type="PROSITE" id="PS50977"/>
    </source>
</evidence>
<dbReference type="OrthoDB" id="5112469at2"/>
<sequence length="187" mass="19516">MPRQTRDQVDAEILDRACGLFARQGVARTSLQQVADEVGYSKAGLLHHFPSKEAIAEAAIAAAGRTNTELVERAAQVPPGIERDALLIEALVENAFRWPGTAAFLSSAASADPASAPPALVQAGLDLIEAFGLGSGRADDPRPVQVISACAGIQVATEAAVRSQKTHAWRPHIIATAMAALGHRPAS</sequence>
<name>A0A1H1YJ14_9ACTN</name>
<organism evidence="6 7">
    <name type="scientific">Microlunatus soli</name>
    <dbReference type="NCBI Taxonomy" id="630515"/>
    <lineage>
        <taxon>Bacteria</taxon>
        <taxon>Bacillati</taxon>
        <taxon>Actinomycetota</taxon>
        <taxon>Actinomycetes</taxon>
        <taxon>Propionibacteriales</taxon>
        <taxon>Propionibacteriaceae</taxon>
        <taxon>Microlunatus</taxon>
    </lineage>
</organism>
<evidence type="ECO:0000313" key="6">
    <source>
        <dbReference type="EMBL" id="SDT21315.1"/>
    </source>
</evidence>
<dbReference type="AlphaFoldDB" id="A0A1H1YJ14"/>
<dbReference type="Proteomes" id="UP000199103">
    <property type="component" value="Chromosome I"/>
</dbReference>
<protein>
    <submittedName>
        <fullName evidence="6">DNA-binding transcriptional regulator, AcrR family</fullName>
    </submittedName>
</protein>
<feature type="DNA-binding region" description="H-T-H motif" evidence="4">
    <location>
        <begin position="30"/>
        <end position="49"/>
    </location>
</feature>
<dbReference type="InterPro" id="IPR001647">
    <property type="entry name" value="HTH_TetR"/>
</dbReference>
<evidence type="ECO:0000313" key="7">
    <source>
        <dbReference type="Proteomes" id="UP000199103"/>
    </source>
</evidence>
<dbReference type="Gene3D" id="1.10.357.10">
    <property type="entry name" value="Tetracycline Repressor, domain 2"/>
    <property type="match status" value="1"/>
</dbReference>
<dbReference type="SUPFAM" id="SSF46689">
    <property type="entry name" value="Homeodomain-like"/>
    <property type="match status" value="1"/>
</dbReference>
<feature type="domain" description="HTH tetR-type" evidence="5">
    <location>
        <begin position="7"/>
        <end position="67"/>
    </location>
</feature>
<keyword evidence="7" id="KW-1185">Reference proteome</keyword>
<keyword evidence="2 4" id="KW-0238">DNA-binding</keyword>
<dbReference type="PRINTS" id="PR00455">
    <property type="entry name" value="HTHTETR"/>
</dbReference>
<keyword evidence="3" id="KW-0804">Transcription</keyword>